<evidence type="ECO:0000313" key="6">
    <source>
        <dbReference type="Proteomes" id="UP000184164"/>
    </source>
</evidence>
<dbReference type="AlphaFoldDB" id="A0A1M5DLY3"/>
<dbReference type="OrthoDB" id="9799672at2"/>
<feature type="chain" id="PRO_5012996826" evidence="4">
    <location>
        <begin position="21"/>
        <end position="217"/>
    </location>
</feature>
<dbReference type="Proteomes" id="UP000184164">
    <property type="component" value="Unassembled WGS sequence"/>
</dbReference>
<dbReference type="CDD" id="cd02440">
    <property type="entry name" value="AdoMet_MTases"/>
    <property type="match status" value="1"/>
</dbReference>
<organism evidence="5 6">
    <name type="scientific">Mariniphaga anaerophila</name>
    <dbReference type="NCBI Taxonomy" id="1484053"/>
    <lineage>
        <taxon>Bacteria</taxon>
        <taxon>Pseudomonadati</taxon>
        <taxon>Bacteroidota</taxon>
        <taxon>Bacteroidia</taxon>
        <taxon>Marinilabiliales</taxon>
        <taxon>Prolixibacteraceae</taxon>
        <taxon>Mariniphaga</taxon>
    </lineage>
</organism>
<evidence type="ECO:0000256" key="2">
    <source>
        <dbReference type="ARBA" id="ARBA00022679"/>
    </source>
</evidence>
<dbReference type="PANTHER" id="PTHR43836">
    <property type="entry name" value="CATECHOL O-METHYLTRANSFERASE 1-RELATED"/>
    <property type="match status" value="1"/>
</dbReference>
<dbReference type="InterPro" id="IPR002935">
    <property type="entry name" value="SAM_O-MeTrfase"/>
</dbReference>
<keyword evidence="2 5" id="KW-0808">Transferase</keyword>
<keyword evidence="3" id="KW-0949">S-adenosyl-L-methionine</keyword>
<gene>
    <name evidence="5" type="ORF">SAMN05444274_107160</name>
</gene>
<dbReference type="PROSITE" id="PS51682">
    <property type="entry name" value="SAM_OMT_I"/>
    <property type="match status" value="1"/>
</dbReference>
<accession>A0A1M5DLY3</accession>
<protein>
    <submittedName>
        <fullName evidence="5">Predicted O-methyltransferase YrrM</fullName>
    </submittedName>
</protein>
<keyword evidence="4" id="KW-0732">Signal</keyword>
<dbReference type="RefSeq" id="WP_073002764.1">
    <property type="nucleotide sequence ID" value="NZ_FQUM01000007.1"/>
</dbReference>
<dbReference type="GO" id="GO:0008171">
    <property type="term" value="F:O-methyltransferase activity"/>
    <property type="evidence" value="ECO:0007669"/>
    <property type="project" value="InterPro"/>
</dbReference>
<sequence>MKLHLWVILILAFSCSSTQAQFPKEENSLDRKVKAFLEENANNWRDMNVPLSDGKILYDLIIENKYTQAVEIGTSTGHSAIWIAWALSKTGGKLITIEIDKERYVQAKANFKKAGVHKYIDARLADAHELVPQLPGKYDFVFSDADKFWYKNYFIDMDPKLKVGGCFAAHNTAMRVPGVGDFLEYVESLKNYETTFARGSRSGISISLKKADNTKKN</sequence>
<dbReference type="PANTHER" id="PTHR43836:SF2">
    <property type="entry name" value="CATECHOL O-METHYLTRANSFERASE 1-RELATED"/>
    <property type="match status" value="1"/>
</dbReference>
<evidence type="ECO:0000256" key="1">
    <source>
        <dbReference type="ARBA" id="ARBA00022603"/>
    </source>
</evidence>
<dbReference type="STRING" id="1484053.SAMN05444274_107160"/>
<evidence type="ECO:0000313" key="5">
    <source>
        <dbReference type="EMBL" id="SHF67987.1"/>
    </source>
</evidence>
<evidence type="ECO:0000256" key="4">
    <source>
        <dbReference type="SAM" id="SignalP"/>
    </source>
</evidence>
<evidence type="ECO:0000256" key="3">
    <source>
        <dbReference type="ARBA" id="ARBA00022691"/>
    </source>
</evidence>
<feature type="signal peptide" evidence="4">
    <location>
        <begin position="1"/>
        <end position="20"/>
    </location>
</feature>
<dbReference type="SUPFAM" id="SSF53335">
    <property type="entry name" value="S-adenosyl-L-methionine-dependent methyltransferases"/>
    <property type="match status" value="1"/>
</dbReference>
<keyword evidence="6" id="KW-1185">Reference proteome</keyword>
<dbReference type="Pfam" id="PF01596">
    <property type="entry name" value="Methyltransf_3"/>
    <property type="match status" value="1"/>
</dbReference>
<dbReference type="GO" id="GO:0032259">
    <property type="term" value="P:methylation"/>
    <property type="evidence" value="ECO:0007669"/>
    <property type="project" value="UniProtKB-KW"/>
</dbReference>
<proteinExistence type="predicted"/>
<dbReference type="InterPro" id="IPR029063">
    <property type="entry name" value="SAM-dependent_MTases_sf"/>
</dbReference>
<dbReference type="PROSITE" id="PS51257">
    <property type="entry name" value="PROKAR_LIPOPROTEIN"/>
    <property type="match status" value="1"/>
</dbReference>
<dbReference type="EMBL" id="FQUM01000007">
    <property type="protein sequence ID" value="SHF67987.1"/>
    <property type="molecule type" value="Genomic_DNA"/>
</dbReference>
<name>A0A1M5DLY3_9BACT</name>
<keyword evidence="1 5" id="KW-0489">Methyltransferase</keyword>
<reference evidence="5 6" key="1">
    <citation type="submission" date="2016-11" db="EMBL/GenBank/DDBJ databases">
        <authorList>
            <person name="Jaros S."/>
            <person name="Januszkiewicz K."/>
            <person name="Wedrychowicz H."/>
        </authorList>
    </citation>
    <scope>NUCLEOTIDE SEQUENCE [LARGE SCALE GENOMIC DNA]</scope>
    <source>
        <strain evidence="5 6">DSM 26910</strain>
    </source>
</reference>
<dbReference type="Gene3D" id="3.40.50.150">
    <property type="entry name" value="Vaccinia Virus protein VP39"/>
    <property type="match status" value="1"/>
</dbReference>